<reference evidence="1 2" key="1">
    <citation type="journal article" date="2009" name="Proc. Natl. Acad. Sci. U.S.A.">
        <title>Biogeography of the Sulfolobus islandicus pan-genome.</title>
        <authorList>
            <person name="Reno M.L."/>
            <person name="Held N.L."/>
            <person name="Fields C.J."/>
            <person name="Burke P.V."/>
            <person name="Whitaker R.J."/>
        </authorList>
    </citation>
    <scope>NUCLEOTIDE SEQUENCE [LARGE SCALE GENOMIC DNA]</scope>
    <source>
        <strain evidence="2">Y.G.57.14 / Yellowstone #1</strain>
    </source>
</reference>
<dbReference type="KEGG" id="siy:YG5714_3068"/>
<name>C3NB65_SACI7</name>
<accession>C3NB65</accession>
<dbReference type="RefSeq" id="WP_012716730.1">
    <property type="nucleotide sequence ID" value="NC_012622.1"/>
</dbReference>
<sequence length="50" mass="6092">MNWENQRDYTKIRVLVYLGITEEEKKIFNIRFSDVRVKKYAIALNKSIEK</sequence>
<protein>
    <submittedName>
        <fullName evidence="1">Uncharacterized protein</fullName>
    </submittedName>
</protein>
<proteinExistence type="predicted"/>
<dbReference type="EMBL" id="CP001403">
    <property type="protein sequence ID" value="ACP46881.1"/>
    <property type="molecule type" value="Genomic_DNA"/>
</dbReference>
<evidence type="ECO:0000313" key="2">
    <source>
        <dbReference type="Proteomes" id="UP000002308"/>
    </source>
</evidence>
<dbReference type="HOGENOM" id="CLU_3113246_0_0_2"/>
<organism evidence="1 2">
    <name type="scientific">Saccharolobus islandicus (strain Y.G.57.14 / Yellowstone #1)</name>
    <name type="common">Sulfolobus islandicus</name>
    <dbReference type="NCBI Taxonomy" id="439386"/>
    <lineage>
        <taxon>Archaea</taxon>
        <taxon>Thermoproteota</taxon>
        <taxon>Thermoprotei</taxon>
        <taxon>Sulfolobales</taxon>
        <taxon>Sulfolobaceae</taxon>
        <taxon>Saccharolobus</taxon>
    </lineage>
</organism>
<dbReference type="AlphaFoldDB" id="C3NB65"/>
<dbReference type="GeneID" id="58788946"/>
<gene>
    <name evidence="1" type="ordered locus">YG5714_3068</name>
</gene>
<evidence type="ECO:0000313" key="1">
    <source>
        <dbReference type="EMBL" id="ACP46881.1"/>
    </source>
</evidence>
<dbReference type="Proteomes" id="UP000002308">
    <property type="component" value="Chromosome"/>
</dbReference>